<dbReference type="RefSeq" id="WP_129926531.1">
    <property type="nucleotide sequence ID" value="NZ_SEOO01000015.1"/>
</dbReference>
<proteinExistence type="inferred from homology"/>
<dbReference type="SUPFAM" id="SSF52096">
    <property type="entry name" value="ClpP/crotonase"/>
    <property type="match status" value="1"/>
</dbReference>
<comment type="similarity">
    <text evidence="1 3">Belongs to the enoyl-CoA hydratase/isomerase family.</text>
</comment>
<comment type="caution">
    <text evidence="4">The sequence shown here is derived from an EMBL/GenBank/DDBJ whole genome shotgun (WGS) entry which is preliminary data.</text>
</comment>
<dbReference type="CDD" id="cd06558">
    <property type="entry name" value="crotonase-like"/>
    <property type="match status" value="1"/>
</dbReference>
<dbReference type="InterPro" id="IPR029045">
    <property type="entry name" value="ClpP/crotonase-like_dom_sf"/>
</dbReference>
<dbReference type="Gene3D" id="3.90.226.10">
    <property type="entry name" value="2-enoyl-CoA Hydratase, Chain A, domain 1"/>
    <property type="match status" value="1"/>
</dbReference>
<dbReference type="Proteomes" id="UP000291572">
    <property type="component" value="Unassembled WGS sequence"/>
</dbReference>
<dbReference type="Gene3D" id="1.10.12.10">
    <property type="entry name" value="Lyase 2-enoyl-coa Hydratase, Chain A, domain 2"/>
    <property type="match status" value="1"/>
</dbReference>
<dbReference type="AlphaFoldDB" id="A0A8G1ZG05"/>
<dbReference type="Pfam" id="PF00378">
    <property type="entry name" value="ECH_1"/>
    <property type="match status" value="1"/>
</dbReference>
<protein>
    <submittedName>
        <fullName evidence="4">2,3-dehydroadipyl-CoA hydratase</fullName>
    </submittedName>
</protein>
<dbReference type="InterPro" id="IPR014748">
    <property type="entry name" value="Enoyl-CoA_hydra_C"/>
</dbReference>
<dbReference type="InterPro" id="IPR018376">
    <property type="entry name" value="Enoyl-CoA_hyd/isom_CS"/>
</dbReference>
<dbReference type="PANTHER" id="PTHR11941:SF54">
    <property type="entry name" value="ENOYL-COA HYDRATASE, MITOCHONDRIAL"/>
    <property type="match status" value="1"/>
</dbReference>
<evidence type="ECO:0000313" key="4">
    <source>
        <dbReference type="EMBL" id="RYM10847.1"/>
    </source>
</evidence>
<sequence>MSEAQNILLVEPLGAHILLLRLNRPEKRNALATDLLGRIADALDAAAGDPAIRAVVITGADRFFAAGADIAELASRDTGGALADPRPAIWTRIRGFAKPLIAAVEGWSLGAGNELVMCCDLVVAGESAKFGQPETNLGIIPGAGGTAILPRLVGRSRAMRMVLLGDPLSAAEALQAGLIAQMVEDGQALSVATELATRIAGRAPLAMQQGKAMVRATFETHQSAHLLLERQAFSALFGTADKREGTSAFFEKRDPQWSGT</sequence>
<dbReference type="GO" id="GO:0006635">
    <property type="term" value="P:fatty acid beta-oxidation"/>
    <property type="evidence" value="ECO:0007669"/>
    <property type="project" value="TreeGrafter"/>
</dbReference>
<accession>A0A8G1ZG05</accession>
<dbReference type="InterPro" id="IPR001753">
    <property type="entry name" value="Enoyl-CoA_hydra/iso"/>
</dbReference>
<gene>
    <name evidence="4" type="ORF">EWH12_10530</name>
</gene>
<dbReference type="PROSITE" id="PS00166">
    <property type="entry name" value="ENOYL_COA_HYDRATASE"/>
    <property type="match status" value="1"/>
</dbReference>
<reference evidence="4 5" key="1">
    <citation type="submission" date="2019-02" db="EMBL/GenBank/DDBJ databases">
        <authorList>
            <person name="Feng G."/>
        </authorList>
    </citation>
    <scope>NUCLEOTIDE SEQUENCE [LARGE SCALE GENOMIC DNA]</scope>
    <source>
        <strain evidence="4 5">CCTCC AB 2011146</strain>
    </source>
</reference>
<dbReference type="EMBL" id="SEOO01000015">
    <property type="protein sequence ID" value="RYM10847.1"/>
    <property type="molecule type" value="Genomic_DNA"/>
</dbReference>
<evidence type="ECO:0000256" key="3">
    <source>
        <dbReference type="RuleBase" id="RU003707"/>
    </source>
</evidence>
<dbReference type="GO" id="GO:0016836">
    <property type="term" value="F:hydro-lyase activity"/>
    <property type="evidence" value="ECO:0007669"/>
    <property type="project" value="UniProtKB-ARBA"/>
</dbReference>
<dbReference type="OrthoDB" id="9802898at2"/>
<evidence type="ECO:0000313" key="5">
    <source>
        <dbReference type="Proteomes" id="UP000291572"/>
    </source>
</evidence>
<name>A0A8G1ZG05_9SPHN</name>
<organism evidence="4 5">
    <name type="scientific">Sphingobium cupriresistens</name>
    <dbReference type="NCBI Taxonomy" id="1132417"/>
    <lineage>
        <taxon>Bacteria</taxon>
        <taxon>Pseudomonadati</taxon>
        <taxon>Pseudomonadota</taxon>
        <taxon>Alphaproteobacteria</taxon>
        <taxon>Sphingomonadales</taxon>
        <taxon>Sphingomonadaceae</taxon>
        <taxon>Sphingobium</taxon>
    </lineage>
</organism>
<dbReference type="PANTHER" id="PTHR11941">
    <property type="entry name" value="ENOYL-COA HYDRATASE-RELATED"/>
    <property type="match status" value="1"/>
</dbReference>
<keyword evidence="2" id="KW-0456">Lyase</keyword>
<evidence type="ECO:0000256" key="1">
    <source>
        <dbReference type="ARBA" id="ARBA00005254"/>
    </source>
</evidence>
<dbReference type="FunFam" id="1.10.12.10:FF:000001">
    <property type="entry name" value="Probable enoyl-CoA hydratase, mitochondrial"/>
    <property type="match status" value="1"/>
</dbReference>
<dbReference type="FunFam" id="3.90.226.10:FF:000009">
    <property type="entry name" value="Carnitinyl-CoA dehydratase"/>
    <property type="match status" value="1"/>
</dbReference>
<evidence type="ECO:0000256" key="2">
    <source>
        <dbReference type="ARBA" id="ARBA00023239"/>
    </source>
</evidence>